<dbReference type="GO" id="GO:0006986">
    <property type="term" value="P:response to unfolded protein"/>
    <property type="evidence" value="ECO:0007669"/>
    <property type="project" value="InterPro"/>
</dbReference>
<sequence length="739" mass="81376">MTVESPSAHIRPPELSELKMFDGGEENKFVQDSSFHDYARPNCNSSSTKSGSKIMASRKFANSQLHAPPPMVLIPEHSLAMESGTSVYSPGNGLMYETDPMDSTRALLSPCTSEALPSPMSSNLWRKDGWEQLGYIDEESIDLSACANSPFWSQIDGPPIQDYLPDIVNDSGSTDWDDFAALADSPGEFRVKSEVDTTTSSSCALKTAQPELHAGLKNESSQGPTLAQLNDSDCVLDRKPLTGLTSQSWSTTPSGTITQSDSSTPLTNVMAGWNTLYSVSCALSTTIPVQGKPIMSSALPRSNTTLMGKEMAKPLTVDSANDNKLTKLASLLSVNASNDVQLGLAPITTRETQDLPGKSLHADLPTIAAPSANLQELLCAGSEVLESQVQKPTAMTAHDNNQRSLAAGGKWKSQNSSGCTSMERKWEEIRDYIDSNTRLEEMMLANGPKPSMKHCETTKRPPEQVTTDKEMLPTKKIKIEIQDVSDANNPEDDDDDSDYGNSDDDFSDIDSDCSYSSFIEDLRSGNKKDKRYFWQYNTQSKGPKGKRLCKSMQERDPHCLADFEDPVFQPDCQDARYKHNGKARKGDGNDITPSPLKLFQIGNELLKLNKKINSIGVNIPVKTKDGVKSKSRREKNKFASRACRLKKKAQHEANKLKLFGLEEEHHQLMDVLKDIKTKIYLRVKTGKITEGERFSQLYENIIKKNLTVMVAGNTADYVNTVLEKVAGGDKTGGLFLDRH</sequence>
<feature type="region of interest" description="Disordered" evidence="1">
    <location>
        <begin position="447"/>
        <end position="508"/>
    </location>
</feature>
<feature type="region of interest" description="Disordered" evidence="1">
    <location>
        <begin position="393"/>
        <end position="419"/>
    </location>
</feature>
<dbReference type="GO" id="GO:0005634">
    <property type="term" value="C:nucleus"/>
    <property type="evidence" value="ECO:0007669"/>
    <property type="project" value="TreeGrafter"/>
</dbReference>
<feature type="compositionally biased region" description="Acidic residues" evidence="1">
    <location>
        <begin position="489"/>
        <end position="508"/>
    </location>
</feature>
<feature type="region of interest" description="Disordered" evidence="1">
    <location>
        <begin position="245"/>
        <end position="265"/>
    </location>
</feature>
<dbReference type="InterPro" id="IPR046347">
    <property type="entry name" value="bZIP_sf"/>
</dbReference>
<dbReference type="AlphaFoldDB" id="A0AAD9K3A8"/>
<dbReference type="InterPro" id="IPR039165">
    <property type="entry name" value="CREBRF"/>
</dbReference>
<dbReference type="GO" id="GO:0000977">
    <property type="term" value="F:RNA polymerase II transcription regulatory region sequence-specific DNA binding"/>
    <property type="evidence" value="ECO:0007669"/>
    <property type="project" value="TreeGrafter"/>
</dbReference>
<protein>
    <recommendedName>
        <fullName evidence="2">BZIP domain-containing protein</fullName>
    </recommendedName>
</protein>
<dbReference type="PANTHER" id="PTHR21552">
    <property type="entry name" value="ADULT RETINA PROTEIN"/>
    <property type="match status" value="1"/>
</dbReference>
<dbReference type="PANTHER" id="PTHR21552:SF2">
    <property type="entry name" value="CREB3 REGULATORY FACTOR"/>
    <property type="match status" value="1"/>
</dbReference>
<dbReference type="PROSITE" id="PS00036">
    <property type="entry name" value="BZIP_BASIC"/>
    <property type="match status" value="1"/>
</dbReference>
<feature type="domain" description="BZIP" evidence="2">
    <location>
        <begin position="632"/>
        <end position="646"/>
    </location>
</feature>
<keyword evidence="4" id="KW-1185">Reference proteome</keyword>
<proteinExistence type="predicted"/>
<feature type="compositionally biased region" description="Polar residues" evidence="1">
    <location>
        <begin position="393"/>
        <end position="404"/>
    </location>
</feature>
<reference evidence="3" key="1">
    <citation type="journal article" date="2023" name="Mol. Biol. Evol.">
        <title>Third-Generation Sequencing Reveals the Adaptive Role of the Epigenome in Three Deep-Sea Polychaetes.</title>
        <authorList>
            <person name="Perez M."/>
            <person name="Aroh O."/>
            <person name="Sun Y."/>
            <person name="Lan Y."/>
            <person name="Juniper S.K."/>
            <person name="Young C.R."/>
            <person name="Angers B."/>
            <person name="Qian P.Y."/>
        </authorList>
    </citation>
    <scope>NUCLEOTIDE SEQUENCE</scope>
    <source>
        <strain evidence="3">P08H-3</strain>
    </source>
</reference>
<comment type="caution">
    <text evidence="3">The sequence shown here is derived from an EMBL/GenBank/DDBJ whole genome shotgun (WGS) entry which is preliminary data.</text>
</comment>
<evidence type="ECO:0000313" key="3">
    <source>
        <dbReference type="EMBL" id="KAK2163761.1"/>
    </source>
</evidence>
<name>A0AAD9K3A8_9ANNE</name>
<dbReference type="Proteomes" id="UP001208570">
    <property type="component" value="Unassembled WGS sequence"/>
</dbReference>
<evidence type="ECO:0000259" key="2">
    <source>
        <dbReference type="PROSITE" id="PS00036"/>
    </source>
</evidence>
<accession>A0AAD9K3A8</accession>
<evidence type="ECO:0000256" key="1">
    <source>
        <dbReference type="SAM" id="MobiDB-lite"/>
    </source>
</evidence>
<dbReference type="SUPFAM" id="SSF57959">
    <property type="entry name" value="Leucine zipper domain"/>
    <property type="match status" value="1"/>
</dbReference>
<dbReference type="Gene3D" id="1.20.5.170">
    <property type="match status" value="1"/>
</dbReference>
<dbReference type="CDD" id="cd14809">
    <property type="entry name" value="bZIP_AUREO-like"/>
    <property type="match status" value="1"/>
</dbReference>
<evidence type="ECO:0000313" key="4">
    <source>
        <dbReference type="Proteomes" id="UP001208570"/>
    </source>
</evidence>
<dbReference type="GO" id="GO:0000981">
    <property type="term" value="F:DNA-binding transcription factor activity, RNA polymerase II-specific"/>
    <property type="evidence" value="ECO:0007669"/>
    <property type="project" value="TreeGrafter"/>
</dbReference>
<dbReference type="EMBL" id="JAODUP010000074">
    <property type="protein sequence ID" value="KAK2163761.1"/>
    <property type="molecule type" value="Genomic_DNA"/>
</dbReference>
<dbReference type="InterPro" id="IPR004827">
    <property type="entry name" value="bZIP"/>
</dbReference>
<feature type="compositionally biased region" description="Basic and acidic residues" evidence="1">
    <location>
        <begin position="453"/>
        <end position="481"/>
    </location>
</feature>
<gene>
    <name evidence="3" type="ORF">LSH36_74g02072</name>
</gene>
<organism evidence="3 4">
    <name type="scientific">Paralvinella palmiformis</name>
    <dbReference type="NCBI Taxonomy" id="53620"/>
    <lineage>
        <taxon>Eukaryota</taxon>
        <taxon>Metazoa</taxon>
        <taxon>Spiralia</taxon>
        <taxon>Lophotrochozoa</taxon>
        <taxon>Annelida</taxon>
        <taxon>Polychaeta</taxon>
        <taxon>Sedentaria</taxon>
        <taxon>Canalipalpata</taxon>
        <taxon>Terebellida</taxon>
        <taxon>Terebelliformia</taxon>
        <taxon>Alvinellidae</taxon>
        <taxon>Paralvinella</taxon>
    </lineage>
</organism>